<evidence type="ECO:0000259" key="1">
    <source>
        <dbReference type="SMART" id="SM00273"/>
    </source>
</evidence>
<reference evidence="2" key="1">
    <citation type="submission" date="2025-08" db="UniProtKB">
        <authorList>
            <consortium name="Ensembl"/>
        </authorList>
    </citation>
    <scope>IDENTIFICATION</scope>
</reference>
<dbReference type="InterPro" id="IPR011417">
    <property type="entry name" value="ANTH_dom"/>
</dbReference>
<dbReference type="GO" id="GO:0030136">
    <property type="term" value="C:clathrin-coated vesicle"/>
    <property type="evidence" value="ECO:0007669"/>
    <property type="project" value="TreeGrafter"/>
</dbReference>
<dbReference type="GO" id="GO:0043325">
    <property type="term" value="F:phosphatidylinositol-3,4-bisphosphate binding"/>
    <property type="evidence" value="ECO:0007669"/>
    <property type="project" value="TreeGrafter"/>
</dbReference>
<proteinExistence type="predicted"/>
<sequence>MLYQISISSALQLQSITKSITSAEAPVKEKYGRNIILGTHKEGGAVTFWSHAVSLPLSSNAILSWKFCHVVHKLLRDGHPNVDSRGHTASIRQMGTLWGNLHDRYGHIVALYAKLLCIKIDFHLKVSLIVPSITFEYIYICVGSVPSGTAGSRRPRLRSALPFPGQALVQATQP</sequence>
<dbReference type="SMART" id="SM00273">
    <property type="entry name" value="ENTH"/>
    <property type="match status" value="1"/>
</dbReference>
<dbReference type="Gene3D" id="1.25.40.90">
    <property type="match status" value="1"/>
</dbReference>
<dbReference type="GO" id="GO:0048268">
    <property type="term" value="P:clathrin coat assembly"/>
    <property type="evidence" value="ECO:0007669"/>
    <property type="project" value="TreeGrafter"/>
</dbReference>
<dbReference type="InterPro" id="IPR013809">
    <property type="entry name" value="ENTH"/>
</dbReference>
<dbReference type="PANTHER" id="PTHR10407">
    <property type="entry name" value="HUNTINGTIN INTERACTING PROTEIN 1"/>
    <property type="match status" value="1"/>
</dbReference>
<name>A0A8C1TWZ8_CYPCA</name>
<dbReference type="Pfam" id="PF07651">
    <property type="entry name" value="ANTH"/>
    <property type="match status" value="1"/>
</dbReference>
<dbReference type="SUPFAM" id="SSF48464">
    <property type="entry name" value="ENTH/VHS domain"/>
    <property type="match status" value="1"/>
</dbReference>
<dbReference type="PANTHER" id="PTHR10407:SF10">
    <property type="entry name" value="HUNTINGTIN-INTERACTING PROTEIN 1-RELATED PROTEIN"/>
    <property type="match status" value="1"/>
</dbReference>
<accession>A0A8C1TWZ8</accession>
<dbReference type="InterPro" id="IPR008942">
    <property type="entry name" value="ENTH_VHS"/>
</dbReference>
<dbReference type="FunFam" id="1.25.40.90:FF:000012">
    <property type="entry name" value="Huntingtin interacting protein 1-related"/>
    <property type="match status" value="1"/>
</dbReference>
<dbReference type="GO" id="GO:0032051">
    <property type="term" value="F:clathrin light chain binding"/>
    <property type="evidence" value="ECO:0007669"/>
    <property type="project" value="TreeGrafter"/>
</dbReference>
<dbReference type="Ensembl" id="ENSCCRT00015030041.1">
    <property type="protein sequence ID" value="ENSCCRP00015029019.1"/>
    <property type="gene ID" value="ENSCCRG00015012253.1"/>
</dbReference>
<dbReference type="GO" id="GO:0006897">
    <property type="term" value="P:endocytosis"/>
    <property type="evidence" value="ECO:0007669"/>
    <property type="project" value="InterPro"/>
</dbReference>
<dbReference type="AlphaFoldDB" id="A0A8C1TWZ8"/>
<dbReference type="Proteomes" id="UP000694700">
    <property type="component" value="Unplaced"/>
</dbReference>
<dbReference type="GO" id="GO:0080025">
    <property type="term" value="F:phosphatidylinositol-3,5-bisphosphate binding"/>
    <property type="evidence" value="ECO:0007669"/>
    <property type="project" value="TreeGrafter"/>
</dbReference>
<dbReference type="GO" id="GO:0030864">
    <property type="term" value="C:cortical actin cytoskeleton"/>
    <property type="evidence" value="ECO:0007669"/>
    <property type="project" value="TreeGrafter"/>
</dbReference>
<dbReference type="GO" id="GO:0051015">
    <property type="term" value="F:actin filament binding"/>
    <property type="evidence" value="ECO:0007669"/>
    <property type="project" value="TreeGrafter"/>
</dbReference>
<organism evidence="2 3">
    <name type="scientific">Cyprinus carpio</name>
    <name type="common">Common carp</name>
    <dbReference type="NCBI Taxonomy" id="7962"/>
    <lineage>
        <taxon>Eukaryota</taxon>
        <taxon>Metazoa</taxon>
        <taxon>Chordata</taxon>
        <taxon>Craniata</taxon>
        <taxon>Vertebrata</taxon>
        <taxon>Euteleostomi</taxon>
        <taxon>Actinopterygii</taxon>
        <taxon>Neopterygii</taxon>
        <taxon>Teleostei</taxon>
        <taxon>Ostariophysi</taxon>
        <taxon>Cypriniformes</taxon>
        <taxon>Cyprinidae</taxon>
        <taxon>Cyprininae</taxon>
        <taxon>Cyprinus</taxon>
    </lineage>
</organism>
<dbReference type="GO" id="GO:0007015">
    <property type="term" value="P:actin filament organization"/>
    <property type="evidence" value="ECO:0007669"/>
    <property type="project" value="TreeGrafter"/>
</dbReference>
<dbReference type="GO" id="GO:0035615">
    <property type="term" value="F:clathrin adaptor activity"/>
    <property type="evidence" value="ECO:0007669"/>
    <property type="project" value="TreeGrafter"/>
</dbReference>
<feature type="domain" description="ENTH" evidence="1">
    <location>
        <begin position="10"/>
        <end position="130"/>
    </location>
</feature>
<evidence type="ECO:0000313" key="3">
    <source>
        <dbReference type="Proteomes" id="UP000694700"/>
    </source>
</evidence>
<protein>
    <recommendedName>
        <fullName evidence="1">ENTH domain-containing protein</fullName>
    </recommendedName>
</protein>
<dbReference type="InterPro" id="IPR030224">
    <property type="entry name" value="Sla2_fam"/>
</dbReference>
<evidence type="ECO:0000313" key="2">
    <source>
        <dbReference type="Ensembl" id="ENSCCRP00015029019.1"/>
    </source>
</evidence>